<reference evidence="1 2" key="1">
    <citation type="submission" date="2016-01" db="EMBL/GenBank/DDBJ databases">
        <title>Draft Genome Sequences of Seven Thermophilic Sporeformers Isolated from Foods.</title>
        <authorList>
            <person name="Berendsen E.M."/>
            <person name="Wells-Bennik M.H."/>
            <person name="Krawcyk A.O."/>
            <person name="De Jong A."/>
            <person name="Holsappel S."/>
            <person name="Eijlander R.T."/>
            <person name="Kuipers O.P."/>
        </authorList>
    </citation>
    <scope>NUCLEOTIDE SEQUENCE [LARGE SCALE GENOMIC DNA]</scope>
    <source>
        <strain evidence="1 2">B4135</strain>
    </source>
</reference>
<comment type="caution">
    <text evidence="1">The sequence shown here is derived from an EMBL/GenBank/DDBJ whole genome shotgun (WGS) entry which is preliminary data.</text>
</comment>
<evidence type="ECO:0000313" key="1">
    <source>
        <dbReference type="EMBL" id="KYD20038.1"/>
    </source>
</evidence>
<gene>
    <name evidence="1" type="ORF">B4135_0937</name>
</gene>
<proteinExistence type="predicted"/>
<dbReference type="EMBL" id="LQYT01000037">
    <property type="protein sequence ID" value="KYD20038.1"/>
    <property type="molecule type" value="Genomic_DNA"/>
</dbReference>
<accession>A0A150M678</accession>
<sequence>MDGCRRLFGRGHFSGRQYVTPLSIRHPVFWLRAPDVRSEGERQAPALRLPPERRAARFCRQRFGIKSFG</sequence>
<evidence type="ECO:0000313" key="2">
    <source>
        <dbReference type="Proteomes" id="UP000075683"/>
    </source>
</evidence>
<organism evidence="1 2">
    <name type="scientific">Caldibacillus debilis</name>
    <dbReference type="NCBI Taxonomy" id="301148"/>
    <lineage>
        <taxon>Bacteria</taxon>
        <taxon>Bacillati</taxon>
        <taxon>Bacillota</taxon>
        <taxon>Bacilli</taxon>
        <taxon>Bacillales</taxon>
        <taxon>Bacillaceae</taxon>
        <taxon>Caldibacillus</taxon>
    </lineage>
</organism>
<dbReference type="AlphaFoldDB" id="A0A150M678"/>
<name>A0A150M678_9BACI</name>
<dbReference type="Proteomes" id="UP000075683">
    <property type="component" value="Unassembled WGS sequence"/>
</dbReference>
<protein>
    <submittedName>
        <fullName evidence="1">Uncharacterized protein</fullName>
    </submittedName>
</protein>
<dbReference type="STRING" id="301148.B4135_0937"/>